<reference evidence="1" key="1">
    <citation type="submission" date="2022-12" db="EMBL/GenBank/DDBJ databases">
        <title>Gycomyces niveus sp.nov.,a novel actinomycete isolated from soil in Shouguan.</title>
        <authorList>
            <person name="Yang X."/>
        </authorList>
    </citation>
    <scope>NUCLEOTIDE SEQUENCE</scope>
    <source>
        <strain evidence="1">NEAU-A15</strain>
    </source>
</reference>
<gene>
    <name evidence="1" type="ORF">O1R50_22785</name>
</gene>
<proteinExistence type="predicted"/>
<dbReference type="Proteomes" id="UP001146067">
    <property type="component" value="Unassembled WGS sequence"/>
</dbReference>
<sequence>MPAGTVTVLPGQIATGYDVAESISDSGAILAGNVGAGQSGGWTLRRAATWTCA</sequence>
<protein>
    <submittedName>
        <fullName evidence="1">Uncharacterized protein</fullName>
    </submittedName>
</protein>
<dbReference type="AlphaFoldDB" id="A0A9X3PBU1"/>
<organism evidence="1 2">
    <name type="scientific">Glycomyces luteolus</name>
    <dbReference type="NCBI Taxonomy" id="2670330"/>
    <lineage>
        <taxon>Bacteria</taxon>
        <taxon>Bacillati</taxon>
        <taxon>Actinomycetota</taxon>
        <taxon>Actinomycetes</taxon>
        <taxon>Glycomycetales</taxon>
        <taxon>Glycomycetaceae</taxon>
        <taxon>Glycomyces</taxon>
    </lineage>
</organism>
<name>A0A9X3PBU1_9ACTN</name>
<evidence type="ECO:0000313" key="1">
    <source>
        <dbReference type="EMBL" id="MDA1362466.1"/>
    </source>
</evidence>
<evidence type="ECO:0000313" key="2">
    <source>
        <dbReference type="Proteomes" id="UP001146067"/>
    </source>
</evidence>
<accession>A0A9X3PBU1</accession>
<comment type="caution">
    <text evidence="1">The sequence shown here is derived from an EMBL/GenBank/DDBJ whole genome shotgun (WGS) entry which is preliminary data.</text>
</comment>
<keyword evidence="2" id="KW-1185">Reference proteome</keyword>
<dbReference type="RefSeq" id="WP_270112543.1">
    <property type="nucleotide sequence ID" value="NZ_JAPZVP010000024.1"/>
</dbReference>
<dbReference type="EMBL" id="JAPZVP010000024">
    <property type="protein sequence ID" value="MDA1362466.1"/>
    <property type="molecule type" value="Genomic_DNA"/>
</dbReference>